<protein>
    <submittedName>
        <fullName evidence="2">Uncharacterized protein</fullName>
    </submittedName>
</protein>
<evidence type="ECO:0000256" key="1">
    <source>
        <dbReference type="SAM" id="Phobius"/>
    </source>
</evidence>
<gene>
    <name evidence="2" type="ORF">DF182_10005</name>
</gene>
<evidence type="ECO:0000313" key="2">
    <source>
        <dbReference type="EMBL" id="RBL92886.1"/>
    </source>
</evidence>
<keyword evidence="3" id="KW-1185">Reference proteome</keyword>
<sequence>MIPCSHIADIKKHPPLWLMVLFALCSTAFYLPYDGYCNKPAVQDEQVYTGTCKGGKTISYQRALSLLYPAVANYHLSVTMALAAADNHIHVLLRSAAEKCRHIQSFPPSLPVKMPTAEEALPLIS</sequence>
<keyword evidence="1" id="KW-1133">Transmembrane helix</keyword>
<keyword evidence="1" id="KW-0812">Transmembrane</keyword>
<dbReference type="Proteomes" id="UP000253410">
    <property type="component" value="Unassembled WGS sequence"/>
</dbReference>
<dbReference type="RefSeq" id="WP_113615482.1">
    <property type="nucleotide sequence ID" value="NZ_QFFJ01000001.1"/>
</dbReference>
<feature type="transmembrane region" description="Helical" evidence="1">
    <location>
        <begin position="16"/>
        <end position="33"/>
    </location>
</feature>
<comment type="caution">
    <text evidence="2">The sequence shown here is derived from an EMBL/GenBank/DDBJ whole genome shotgun (WGS) entry which is preliminary data.</text>
</comment>
<accession>A0A365Y2T2</accession>
<proteinExistence type="predicted"/>
<dbReference type="AlphaFoldDB" id="A0A365Y2T2"/>
<organism evidence="2 3">
    <name type="scientific">Chitinophaga flava</name>
    <dbReference type="NCBI Taxonomy" id="2259036"/>
    <lineage>
        <taxon>Bacteria</taxon>
        <taxon>Pseudomonadati</taxon>
        <taxon>Bacteroidota</taxon>
        <taxon>Chitinophagia</taxon>
        <taxon>Chitinophagales</taxon>
        <taxon>Chitinophagaceae</taxon>
        <taxon>Chitinophaga</taxon>
    </lineage>
</organism>
<reference evidence="2 3" key="1">
    <citation type="submission" date="2018-05" db="EMBL/GenBank/DDBJ databases">
        <title>Chitinophaga sp. K3CV102501T nov., isolated from isolated from a monsoon evergreen broad-leaved forest soil.</title>
        <authorList>
            <person name="Lv Y."/>
        </authorList>
    </citation>
    <scope>NUCLEOTIDE SEQUENCE [LARGE SCALE GENOMIC DNA]</scope>
    <source>
        <strain evidence="2 3">GDMCC 1.1325</strain>
    </source>
</reference>
<keyword evidence="1" id="KW-0472">Membrane</keyword>
<evidence type="ECO:0000313" key="3">
    <source>
        <dbReference type="Proteomes" id="UP000253410"/>
    </source>
</evidence>
<dbReference type="EMBL" id="QFFJ01000001">
    <property type="protein sequence ID" value="RBL92886.1"/>
    <property type="molecule type" value="Genomic_DNA"/>
</dbReference>
<name>A0A365Y2T2_9BACT</name>